<dbReference type="Pfam" id="PF01026">
    <property type="entry name" value="TatD_DNase"/>
    <property type="match status" value="1"/>
</dbReference>
<protein>
    <submittedName>
        <fullName evidence="1">TatD family deoxyribonuclease</fullName>
    </submittedName>
</protein>
<dbReference type="PANTHER" id="PTHR46124:SF2">
    <property type="entry name" value="D-AMINOACYL-TRNA DEACYLASE"/>
    <property type="match status" value="1"/>
</dbReference>
<organism evidence="1 2">
    <name type="scientific">Rothia nasimurium</name>
    <dbReference type="NCBI Taxonomy" id="85336"/>
    <lineage>
        <taxon>Bacteria</taxon>
        <taxon>Bacillati</taxon>
        <taxon>Actinomycetota</taxon>
        <taxon>Actinomycetes</taxon>
        <taxon>Micrococcales</taxon>
        <taxon>Micrococcaceae</taxon>
        <taxon>Rothia</taxon>
    </lineage>
</organism>
<evidence type="ECO:0000313" key="1">
    <source>
        <dbReference type="EMBL" id="TFU20562.1"/>
    </source>
</evidence>
<gene>
    <name evidence="1" type="ORF">E4U03_11245</name>
</gene>
<accession>A0A4Y9F0T9</accession>
<comment type="caution">
    <text evidence="1">The sequence shown here is derived from an EMBL/GenBank/DDBJ whole genome shotgun (WGS) entry which is preliminary data.</text>
</comment>
<dbReference type="AlphaFoldDB" id="A0A4Y9F0T9"/>
<reference evidence="1 2" key="1">
    <citation type="submission" date="2019-03" db="EMBL/GenBank/DDBJ databases">
        <title>Diversity of the mouse oral microbiome.</title>
        <authorList>
            <person name="Joseph S."/>
            <person name="Aduse-Opoku J."/>
            <person name="Curtis M."/>
            <person name="Wade W."/>
            <person name="Hashim A."/>
        </authorList>
    </citation>
    <scope>NUCLEOTIDE SEQUENCE [LARGE SCALE GENOMIC DNA]</scope>
    <source>
        <strain evidence="2">irhom_31</strain>
    </source>
</reference>
<name>A0A4Y9F0T9_9MICC</name>
<dbReference type="SUPFAM" id="SSF51556">
    <property type="entry name" value="Metallo-dependent hydrolases"/>
    <property type="match status" value="1"/>
</dbReference>
<dbReference type="Gene3D" id="3.20.20.140">
    <property type="entry name" value="Metal-dependent hydrolases"/>
    <property type="match status" value="1"/>
</dbReference>
<dbReference type="EMBL" id="SPQC01000054">
    <property type="protein sequence ID" value="TFU20562.1"/>
    <property type="molecule type" value="Genomic_DNA"/>
</dbReference>
<dbReference type="RefSeq" id="WP_135013820.1">
    <property type="nucleotide sequence ID" value="NZ_JADGLK010000054.1"/>
</dbReference>
<proteinExistence type="predicted"/>
<dbReference type="Proteomes" id="UP000297951">
    <property type="component" value="Unassembled WGS sequence"/>
</dbReference>
<dbReference type="GO" id="GO:0016788">
    <property type="term" value="F:hydrolase activity, acting on ester bonds"/>
    <property type="evidence" value="ECO:0007669"/>
    <property type="project" value="InterPro"/>
</dbReference>
<evidence type="ECO:0000313" key="2">
    <source>
        <dbReference type="Proteomes" id="UP000297951"/>
    </source>
</evidence>
<dbReference type="InterPro" id="IPR001130">
    <property type="entry name" value="TatD-like"/>
</dbReference>
<dbReference type="OrthoDB" id="9810005at2"/>
<dbReference type="InterPro" id="IPR032466">
    <property type="entry name" value="Metal_Hydrolase"/>
</dbReference>
<dbReference type="PANTHER" id="PTHR46124">
    <property type="entry name" value="D-AMINOACYL-TRNA DEACYLASE"/>
    <property type="match status" value="1"/>
</dbReference>
<sequence length="262" mass="29142">MLLDTHFHYDFLAPALRPAFDEALRAQGVQVVAQTLKPSAYRELRQVTYPAGPLLSLGFHPWQVASPAQVEAELEIFEAEVSSTRLIGEIGLDFLPRRLGASPADLQLEALRRLVRAVLQAADGQPTEKPYVLSAHAVRATTAMLDLFEGHDVPGSPLVPVVHRFRGTSDELTRLVRLGGCISVHPQMVESKRGRAYVRQVPADRLLLETDLPEQPTDALDVQFFAQDVGGRLRRLVECISAERGEDFAPILLENQRRLYSH</sequence>